<comment type="similarity">
    <text evidence="1">Belongs to the ABC transporter superfamily. Ycf16 family.</text>
</comment>
<dbReference type="SUPFAM" id="SSF52540">
    <property type="entry name" value="P-loop containing nucleoside triphosphate hydrolases"/>
    <property type="match status" value="1"/>
</dbReference>
<dbReference type="InterPro" id="IPR027417">
    <property type="entry name" value="P-loop_NTPase"/>
</dbReference>
<dbReference type="CDD" id="cd03217">
    <property type="entry name" value="ABC_FeS_Assembly"/>
    <property type="match status" value="1"/>
</dbReference>
<keyword evidence="3" id="KW-0067">ATP-binding</keyword>
<dbReference type="NCBIfam" id="TIGR01978">
    <property type="entry name" value="sufC"/>
    <property type="match status" value="1"/>
</dbReference>
<reference evidence="5 6" key="1">
    <citation type="journal article" date="2016" name="Nat. Commun.">
        <title>Thousands of microbial genomes shed light on interconnected biogeochemical processes in an aquifer system.</title>
        <authorList>
            <person name="Anantharaman K."/>
            <person name="Brown C.T."/>
            <person name="Hug L.A."/>
            <person name="Sharon I."/>
            <person name="Castelle C.J."/>
            <person name="Probst A.J."/>
            <person name="Thomas B.C."/>
            <person name="Singh A."/>
            <person name="Wilkins M.J."/>
            <person name="Karaoz U."/>
            <person name="Brodie E.L."/>
            <person name="Williams K.H."/>
            <person name="Hubbard S.S."/>
            <person name="Banfield J.F."/>
        </authorList>
    </citation>
    <scope>NUCLEOTIDE SEQUENCE [LARGE SCALE GENOMIC DNA]</scope>
</reference>
<evidence type="ECO:0000256" key="2">
    <source>
        <dbReference type="ARBA" id="ARBA00022741"/>
    </source>
</evidence>
<protein>
    <submittedName>
        <fullName evidence="5">Fe-S cluster assembly ATPase SufC</fullName>
    </submittedName>
</protein>
<dbReference type="EMBL" id="MEVN01000042">
    <property type="protein sequence ID" value="OGC56258.1"/>
    <property type="molecule type" value="Genomic_DNA"/>
</dbReference>
<organism evidence="5 6">
    <name type="scientific">candidate division WWE3 bacterium RIFCSPLOWO2_12_FULL_36_10</name>
    <dbReference type="NCBI Taxonomy" id="1802630"/>
    <lineage>
        <taxon>Bacteria</taxon>
        <taxon>Katanobacteria</taxon>
    </lineage>
</organism>
<dbReference type="InterPro" id="IPR010230">
    <property type="entry name" value="FeS-cluster_ATPase_SufC"/>
</dbReference>
<dbReference type="AlphaFoldDB" id="A0A1F4VH94"/>
<sequence length="232" mass="26237">MLKIEDLHINIEGKEIVKGINLEIASGEIHALTQALMGHPTYEITKGKVTFNGKNLLKMNPSERSLAGLFLSFQYPSEVLGVNIANFLRLVYNKRVKKTLYPAAFRKLLKEKMEILDMKEEFMDRYLNEGFSGGEKKRMEILQMLILKPKIAILDETDSGLDIDALKIVSKGVTLLNKTAKTGVLLITHYTRLLNHIKPDKVHVMRNGKIVKSGGHELANELEKKGYTAFEE</sequence>
<dbReference type="STRING" id="1802630.A3H26_03635"/>
<comment type="caution">
    <text evidence="5">The sequence shown here is derived from an EMBL/GenBank/DDBJ whole genome shotgun (WGS) entry which is preliminary data.</text>
</comment>
<dbReference type="PANTHER" id="PTHR43204:SF1">
    <property type="entry name" value="ABC TRANSPORTER I FAMILY MEMBER 6, CHLOROPLASTIC"/>
    <property type="match status" value="1"/>
</dbReference>
<keyword evidence="2" id="KW-0547">Nucleotide-binding</keyword>
<dbReference type="Proteomes" id="UP000177763">
    <property type="component" value="Unassembled WGS sequence"/>
</dbReference>
<dbReference type="InterPro" id="IPR017871">
    <property type="entry name" value="ABC_transporter-like_CS"/>
</dbReference>
<dbReference type="PROSITE" id="PS50893">
    <property type="entry name" value="ABC_TRANSPORTER_2"/>
    <property type="match status" value="1"/>
</dbReference>
<dbReference type="InterPro" id="IPR003439">
    <property type="entry name" value="ABC_transporter-like_ATP-bd"/>
</dbReference>
<evidence type="ECO:0000313" key="5">
    <source>
        <dbReference type="EMBL" id="OGC56258.1"/>
    </source>
</evidence>
<evidence type="ECO:0000256" key="1">
    <source>
        <dbReference type="ARBA" id="ARBA00006216"/>
    </source>
</evidence>
<proteinExistence type="inferred from homology"/>
<evidence type="ECO:0000259" key="4">
    <source>
        <dbReference type="PROSITE" id="PS50893"/>
    </source>
</evidence>
<accession>A0A1F4VH94</accession>
<feature type="domain" description="ABC transporter" evidence="4">
    <location>
        <begin position="2"/>
        <end position="232"/>
    </location>
</feature>
<dbReference type="PANTHER" id="PTHR43204">
    <property type="entry name" value="ABC TRANSPORTER I FAMILY MEMBER 6, CHLOROPLASTIC"/>
    <property type="match status" value="1"/>
</dbReference>
<name>A0A1F4VH94_UNCKA</name>
<dbReference type="Gene3D" id="3.40.50.300">
    <property type="entry name" value="P-loop containing nucleotide triphosphate hydrolases"/>
    <property type="match status" value="1"/>
</dbReference>
<evidence type="ECO:0000313" key="6">
    <source>
        <dbReference type="Proteomes" id="UP000177763"/>
    </source>
</evidence>
<gene>
    <name evidence="5" type="ORF">A3H26_03635</name>
</gene>
<dbReference type="PROSITE" id="PS00211">
    <property type="entry name" value="ABC_TRANSPORTER_1"/>
    <property type="match status" value="1"/>
</dbReference>
<dbReference type="GO" id="GO:0016887">
    <property type="term" value="F:ATP hydrolysis activity"/>
    <property type="evidence" value="ECO:0007669"/>
    <property type="project" value="InterPro"/>
</dbReference>
<dbReference type="Pfam" id="PF00005">
    <property type="entry name" value="ABC_tran"/>
    <property type="match status" value="1"/>
</dbReference>
<dbReference type="GO" id="GO:0005524">
    <property type="term" value="F:ATP binding"/>
    <property type="evidence" value="ECO:0007669"/>
    <property type="project" value="UniProtKB-KW"/>
</dbReference>
<evidence type="ECO:0000256" key="3">
    <source>
        <dbReference type="ARBA" id="ARBA00022840"/>
    </source>
</evidence>